<dbReference type="InterPro" id="IPR050736">
    <property type="entry name" value="Sensor_HK_Regulatory"/>
</dbReference>
<organism evidence="7 9">
    <name type="scientific">Coprococcus comes</name>
    <dbReference type="NCBI Taxonomy" id="410072"/>
    <lineage>
        <taxon>Bacteria</taxon>
        <taxon>Bacillati</taxon>
        <taxon>Bacillota</taxon>
        <taxon>Clostridia</taxon>
        <taxon>Lachnospirales</taxon>
        <taxon>Lachnospiraceae</taxon>
        <taxon>Coprococcus</taxon>
    </lineage>
</organism>
<protein>
    <recommendedName>
        <fullName evidence="2">histidine kinase</fullName>
        <ecNumber evidence="2">2.7.13.3</ecNumber>
    </recommendedName>
</protein>
<dbReference type="Pfam" id="PF02518">
    <property type="entry name" value="HATPase_c"/>
    <property type="match status" value="1"/>
</dbReference>
<keyword evidence="4 7" id="KW-0418">Kinase</keyword>
<dbReference type="InterPro" id="IPR036097">
    <property type="entry name" value="HisK_dim/P_sf"/>
</dbReference>
<evidence type="ECO:0000259" key="6">
    <source>
        <dbReference type="PROSITE" id="PS50109"/>
    </source>
</evidence>
<dbReference type="EC" id="2.7.13.3" evidence="2"/>
<reference evidence="9 10" key="1">
    <citation type="submission" date="2018-08" db="EMBL/GenBank/DDBJ databases">
        <title>A genome reference for cultivated species of the human gut microbiota.</title>
        <authorList>
            <person name="Zou Y."/>
            <person name="Xue W."/>
            <person name="Luo G."/>
        </authorList>
    </citation>
    <scope>NUCLEOTIDE SEQUENCE [LARGE SCALE GENOMIC DNA]</scope>
    <source>
        <strain evidence="8 10">AF16-31</strain>
        <strain evidence="7 9">TM07-19</strain>
    </source>
</reference>
<evidence type="ECO:0000256" key="2">
    <source>
        <dbReference type="ARBA" id="ARBA00012438"/>
    </source>
</evidence>
<evidence type="ECO:0000256" key="4">
    <source>
        <dbReference type="ARBA" id="ARBA00022777"/>
    </source>
</evidence>
<evidence type="ECO:0000313" key="9">
    <source>
        <dbReference type="Proteomes" id="UP000260655"/>
    </source>
</evidence>
<proteinExistence type="predicted"/>
<dbReference type="Proteomes" id="UP000285693">
    <property type="component" value="Unassembled WGS sequence"/>
</dbReference>
<evidence type="ECO:0000256" key="5">
    <source>
        <dbReference type="ARBA" id="ARBA00023012"/>
    </source>
</evidence>
<dbReference type="Gene3D" id="1.10.287.130">
    <property type="match status" value="1"/>
</dbReference>
<keyword evidence="3" id="KW-0808">Transferase</keyword>
<dbReference type="EMBL" id="QRXY01000032">
    <property type="protein sequence ID" value="RGU41928.1"/>
    <property type="molecule type" value="Genomic_DNA"/>
</dbReference>
<dbReference type="Proteomes" id="UP000260655">
    <property type="component" value="Unassembled WGS sequence"/>
</dbReference>
<dbReference type="InterPro" id="IPR036890">
    <property type="entry name" value="HATPase_C_sf"/>
</dbReference>
<dbReference type="InterPro" id="IPR003594">
    <property type="entry name" value="HATPase_dom"/>
</dbReference>
<dbReference type="SMART" id="SM00387">
    <property type="entry name" value="HATPase_c"/>
    <property type="match status" value="1"/>
</dbReference>
<dbReference type="InterPro" id="IPR004358">
    <property type="entry name" value="Sig_transdc_His_kin-like_C"/>
</dbReference>
<gene>
    <name evidence="8" type="ORF">DWW65_15850</name>
    <name evidence="7" type="ORF">DXD67_15570</name>
</gene>
<dbReference type="PANTHER" id="PTHR43711:SF31">
    <property type="entry name" value="HISTIDINE KINASE"/>
    <property type="match status" value="1"/>
</dbReference>
<dbReference type="RefSeq" id="WP_117559392.1">
    <property type="nucleotide sequence ID" value="NZ_JBDMGI010000011.1"/>
</dbReference>
<feature type="domain" description="Histidine kinase" evidence="6">
    <location>
        <begin position="45"/>
        <end position="250"/>
    </location>
</feature>
<name>A0A3E4GLH8_9FIRM</name>
<dbReference type="PANTHER" id="PTHR43711">
    <property type="entry name" value="TWO-COMPONENT HISTIDINE KINASE"/>
    <property type="match status" value="1"/>
</dbReference>
<dbReference type="SUPFAM" id="SSF47384">
    <property type="entry name" value="Homodimeric domain of signal transducing histidine kinase"/>
    <property type="match status" value="1"/>
</dbReference>
<dbReference type="SUPFAM" id="SSF55874">
    <property type="entry name" value="ATPase domain of HSP90 chaperone/DNA topoisomerase II/histidine kinase"/>
    <property type="match status" value="1"/>
</dbReference>
<evidence type="ECO:0000313" key="7">
    <source>
        <dbReference type="EMBL" id="RGJ20351.1"/>
    </source>
</evidence>
<sequence>MERMVVTMPFTANDYEKLHQLMNSSPEIRELLQKLLDSQQYTISKISHEVRNPLTLIYSTFQLIESSHPETRDFSHWSELREDIEYTISLLQELSAYNNSEHLHLSTFSAQDFLGQICLSFAASCVDTDIGFSSLIAPDLPSLTADRLKLHEAILNLLRNAREAISSAGSIRLEAVLKDQMLQITISDTGCGISPEYLDTIFDPFVTYKPDGTGLGLAIVSRTITAHAGTVTVTSSCGKGTSFLLLLPIT</sequence>
<dbReference type="EMBL" id="QSOV01000029">
    <property type="protein sequence ID" value="RGJ20351.1"/>
    <property type="molecule type" value="Genomic_DNA"/>
</dbReference>
<evidence type="ECO:0000256" key="1">
    <source>
        <dbReference type="ARBA" id="ARBA00000085"/>
    </source>
</evidence>
<comment type="caution">
    <text evidence="7">The sequence shown here is derived from an EMBL/GenBank/DDBJ whole genome shotgun (WGS) entry which is preliminary data.</text>
</comment>
<comment type="catalytic activity">
    <reaction evidence="1">
        <text>ATP + protein L-histidine = ADP + protein N-phospho-L-histidine.</text>
        <dbReference type="EC" id="2.7.13.3"/>
    </reaction>
</comment>
<accession>A0A3E4GLH8</accession>
<dbReference type="PRINTS" id="PR00344">
    <property type="entry name" value="BCTRLSENSOR"/>
</dbReference>
<dbReference type="GO" id="GO:0000155">
    <property type="term" value="F:phosphorelay sensor kinase activity"/>
    <property type="evidence" value="ECO:0007669"/>
    <property type="project" value="InterPro"/>
</dbReference>
<dbReference type="InterPro" id="IPR005467">
    <property type="entry name" value="His_kinase_dom"/>
</dbReference>
<evidence type="ECO:0000313" key="8">
    <source>
        <dbReference type="EMBL" id="RGU41928.1"/>
    </source>
</evidence>
<evidence type="ECO:0000256" key="3">
    <source>
        <dbReference type="ARBA" id="ARBA00022679"/>
    </source>
</evidence>
<keyword evidence="5" id="KW-0902">Two-component regulatory system</keyword>
<dbReference type="AlphaFoldDB" id="A0A3E4GLH8"/>
<dbReference type="Gene3D" id="3.30.565.10">
    <property type="entry name" value="Histidine kinase-like ATPase, C-terminal domain"/>
    <property type="match status" value="1"/>
</dbReference>
<dbReference type="PROSITE" id="PS50109">
    <property type="entry name" value="HIS_KIN"/>
    <property type="match status" value="1"/>
</dbReference>
<evidence type="ECO:0000313" key="10">
    <source>
        <dbReference type="Proteomes" id="UP000285693"/>
    </source>
</evidence>